<dbReference type="Gene3D" id="2.30.110.10">
    <property type="entry name" value="Electron Transport, Fmn-binding Protein, Chain A"/>
    <property type="match status" value="1"/>
</dbReference>
<dbReference type="GO" id="GO:0016627">
    <property type="term" value="F:oxidoreductase activity, acting on the CH-CH group of donors"/>
    <property type="evidence" value="ECO:0007669"/>
    <property type="project" value="TreeGrafter"/>
</dbReference>
<dbReference type="InterPro" id="IPR014419">
    <property type="entry name" value="HutZ"/>
</dbReference>
<dbReference type="AlphaFoldDB" id="A0A4Q0ZFW1"/>
<sequence>MERTIMITENLDEFLEPLKSLTIASLDEKGFPFSSYAPFVKYKHKYYVYLSLMAKHSSNLSLNPKASIFFCEDEKDCKNIFGKKRVSIQCETKRLEQNTKQEEEILEQFRKKFGKEMIDMLYKMKDFYLFEFTPFYGEAVFGFGKAYNLGGENFEIFVERTNLPHTGHGKNKFR</sequence>
<name>A0A4Q0ZFW1_9BACT</name>
<gene>
    <name evidence="3" type="ORF">CRU90_01970</name>
</gene>
<keyword evidence="1" id="KW-0560">Oxidoreductase</keyword>
<feature type="domain" description="Pyridoxamine 5'-phosphate oxidase N-terminal" evidence="2">
    <location>
        <begin position="7"/>
        <end position="136"/>
    </location>
</feature>
<dbReference type="EMBL" id="PDJZ01000002">
    <property type="protein sequence ID" value="RXJ85367.1"/>
    <property type="molecule type" value="Genomic_DNA"/>
</dbReference>
<dbReference type="PIRSF" id="PIRSF004633">
    <property type="entry name" value="UCP_PLP_oxd"/>
    <property type="match status" value="1"/>
</dbReference>
<dbReference type="InterPro" id="IPR012349">
    <property type="entry name" value="Split_barrel_FMN-bd"/>
</dbReference>
<comment type="caution">
    <text evidence="3">The sequence shown here is derived from an EMBL/GenBank/DDBJ whole genome shotgun (WGS) entry which is preliminary data.</text>
</comment>
<organism evidence="3 4">
    <name type="scientific">Arcobacter cloacae</name>
    <dbReference type="NCBI Taxonomy" id="1054034"/>
    <lineage>
        <taxon>Bacteria</taxon>
        <taxon>Pseudomonadati</taxon>
        <taxon>Campylobacterota</taxon>
        <taxon>Epsilonproteobacteria</taxon>
        <taxon>Campylobacterales</taxon>
        <taxon>Arcobacteraceae</taxon>
        <taxon>Arcobacter</taxon>
    </lineage>
</organism>
<proteinExistence type="predicted"/>
<protein>
    <submittedName>
        <fullName evidence="3">Heme iron utilization protein</fullName>
    </submittedName>
</protein>
<dbReference type="PANTHER" id="PTHR35176:SF6">
    <property type="entry name" value="HEME OXYGENASE HI_0854-RELATED"/>
    <property type="match status" value="1"/>
</dbReference>
<dbReference type="InterPro" id="IPR052019">
    <property type="entry name" value="F420H2_bilvrd_red/Heme_oxyg"/>
</dbReference>
<dbReference type="GO" id="GO:0070967">
    <property type="term" value="F:coenzyme F420 binding"/>
    <property type="evidence" value="ECO:0007669"/>
    <property type="project" value="TreeGrafter"/>
</dbReference>
<reference evidence="3 4" key="1">
    <citation type="submission" date="2017-10" db="EMBL/GenBank/DDBJ databases">
        <title>Genomics of the genus Arcobacter.</title>
        <authorList>
            <person name="Perez-Cataluna A."/>
            <person name="Figueras M.J."/>
        </authorList>
    </citation>
    <scope>NUCLEOTIDE SEQUENCE [LARGE SCALE GENOMIC DNA]</scope>
    <source>
        <strain evidence="3 4">F26</strain>
    </source>
</reference>
<accession>A0A4Q0ZFW1</accession>
<dbReference type="OrthoDB" id="5345368at2"/>
<dbReference type="InterPro" id="IPR011576">
    <property type="entry name" value="Pyridox_Oxase_N"/>
</dbReference>
<evidence type="ECO:0000256" key="1">
    <source>
        <dbReference type="ARBA" id="ARBA00023002"/>
    </source>
</evidence>
<evidence type="ECO:0000259" key="2">
    <source>
        <dbReference type="Pfam" id="PF01243"/>
    </source>
</evidence>
<dbReference type="GO" id="GO:0005829">
    <property type="term" value="C:cytosol"/>
    <property type="evidence" value="ECO:0007669"/>
    <property type="project" value="TreeGrafter"/>
</dbReference>
<evidence type="ECO:0000313" key="3">
    <source>
        <dbReference type="EMBL" id="RXJ85367.1"/>
    </source>
</evidence>
<dbReference type="SUPFAM" id="SSF50475">
    <property type="entry name" value="FMN-binding split barrel"/>
    <property type="match status" value="1"/>
</dbReference>
<dbReference type="PANTHER" id="PTHR35176">
    <property type="entry name" value="HEME OXYGENASE HI_0854-RELATED"/>
    <property type="match status" value="1"/>
</dbReference>
<dbReference type="Pfam" id="PF01243">
    <property type="entry name" value="PNPOx_N"/>
    <property type="match status" value="1"/>
</dbReference>
<evidence type="ECO:0000313" key="4">
    <source>
        <dbReference type="Proteomes" id="UP000290870"/>
    </source>
</evidence>
<dbReference type="Proteomes" id="UP000290870">
    <property type="component" value="Unassembled WGS sequence"/>
</dbReference>